<feature type="transmembrane region" description="Helical" evidence="3">
    <location>
        <begin position="359"/>
        <end position="379"/>
    </location>
</feature>
<keyword evidence="5" id="KW-1185">Reference proteome</keyword>
<keyword evidence="3" id="KW-0812">Transmembrane</keyword>
<feature type="transmembrane region" description="Helical" evidence="3">
    <location>
        <begin position="307"/>
        <end position="329"/>
    </location>
</feature>
<evidence type="ECO:0000313" key="4">
    <source>
        <dbReference type="EMBL" id="CAH8249520.1"/>
    </source>
</evidence>
<sequence>MINLEKLKTIFVDHDDFIIKELIFDNMKINLLGFNTLVDFTKSNLYVRQMTESSTSVDELLINISNQLDVDLEQILNAVLEGKLVILLGNGKRNAIVDPFSHNLTRNVDEPRSENPIHSSSDAFVEDININIGLIRKKLSNKQLCHYSYKIGELDKRRLSLLYINGKAPKALIKNVSQQLENIKSDIETVDDLNKYFSQRKLNIVSHLFSTEIPSNAIHFLKKNRIVFILDNYPFAIVYPSLFFDMFNVISDQNYTNILAFVRQFLRIIGALSTLILPALYVSLISVNPEILKLDLALYITANREGIPLSPILETILMVVLIDFIIEAVVRLPKSVGPTITMVGGIILGQGMIEAGLISSLLVIVVTTIVISSSVLVGVENSIYMRMLSYPILVLSSIFGILGLFIGLTFIIVYLSSLTTNGIPYVAFYIEEKGDIK</sequence>
<proteinExistence type="inferred from homology"/>
<comment type="similarity">
    <text evidence="1">Belongs to the GerABKA family.</text>
</comment>
<feature type="transmembrane region" description="Helical" evidence="3">
    <location>
        <begin position="336"/>
        <end position="353"/>
    </location>
</feature>
<dbReference type="PANTHER" id="PTHR22550">
    <property type="entry name" value="SPORE GERMINATION PROTEIN"/>
    <property type="match status" value="1"/>
</dbReference>
<evidence type="ECO:0000256" key="2">
    <source>
        <dbReference type="ARBA" id="ARBA00023136"/>
    </source>
</evidence>
<evidence type="ECO:0000256" key="3">
    <source>
        <dbReference type="SAM" id="Phobius"/>
    </source>
</evidence>
<feature type="transmembrane region" description="Helical" evidence="3">
    <location>
        <begin position="265"/>
        <end position="287"/>
    </location>
</feature>
<dbReference type="Proteomes" id="UP001154322">
    <property type="component" value="Unassembled WGS sequence"/>
</dbReference>
<accession>A0ABM9GBL5</accession>
<keyword evidence="2 3" id="KW-0472">Membrane</keyword>
<dbReference type="Pfam" id="PF03323">
    <property type="entry name" value="GerA"/>
    <property type="match status" value="1"/>
</dbReference>
<dbReference type="PANTHER" id="PTHR22550:SF5">
    <property type="entry name" value="LEUCINE ZIPPER PROTEIN 4"/>
    <property type="match status" value="1"/>
</dbReference>
<dbReference type="InterPro" id="IPR004995">
    <property type="entry name" value="Spore_Ger"/>
</dbReference>
<organism evidence="4 5">
    <name type="scientific">Paenibacillus melissococcoides</name>
    <dbReference type="NCBI Taxonomy" id="2912268"/>
    <lineage>
        <taxon>Bacteria</taxon>
        <taxon>Bacillati</taxon>
        <taxon>Bacillota</taxon>
        <taxon>Bacilli</taxon>
        <taxon>Bacillales</taxon>
        <taxon>Paenibacillaceae</taxon>
        <taxon>Paenibacillus</taxon>
    </lineage>
</organism>
<dbReference type="RefSeq" id="WP_213427990.1">
    <property type="nucleotide sequence ID" value="NZ_AP031286.1"/>
</dbReference>
<dbReference type="EMBL" id="CALYLO010000017">
    <property type="protein sequence ID" value="CAH8249520.1"/>
    <property type="molecule type" value="Genomic_DNA"/>
</dbReference>
<gene>
    <name evidence="4" type="ORF">WJ0W_006705</name>
</gene>
<dbReference type="PIRSF" id="PIRSF005690">
    <property type="entry name" value="GerBA"/>
    <property type="match status" value="1"/>
</dbReference>
<reference evidence="4" key="1">
    <citation type="submission" date="2022-06" db="EMBL/GenBank/DDBJ databases">
        <authorList>
            <person name="Dietemann V."/>
            <person name="Ory F."/>
            <person name="Dainat B."/>
            <person name="Oberhansli S."/>
        </authorList>
    </citation>
    <scope>NUCLEOTIDE SEQUENCE</scope>
    <source>
        <strain evidence="4">Ena-SAMPLE-TAB-26-04-2022-14:26:32:270-5432</strain>
    </source>
</reference>
<dbReference type="InterPro" id="IPR050768">
    <property type="entry name" value="UPF0353/GerABKA_families"/>
</dbReference>
<evidence type="ECO:0000256" key="1">
    <source>
        <dbReference type="ARBA" id="ARBA00005278"/>
    </source>
</evidence>
<evidence type="ECO:0000313" key="5">
    <source>
        <dbReference type="Proteomes" id="UP001154322"/>
    </source>
</evidence>
<name>A0ABM9GBL5_9BACL</name>
<protein>
    <submittedName>
        <fullName evidence="4">Spore germination protein</fullName>
    </submittedName>
</protein>
<comment type="caution">
    <text evidence="4">The sequence shown here is derived from an EMBL/GenBank/DDBJ whole genome shotgun (WGS) entry which is preliminary data.</text>
</comment>
<keyword evidence="3" id="KW-1133">Transmembrane helix</keyword>
<feature type="transmembrane region" description="Helical" evidence="3">
    <location>
        <begin position="391"/>
        <end position="415"/>
    </location>
</feature>